<feature type="region of interest" description="Disordered" evidence="1">
    <location>
        <begin position="47"/>
        <end position="100"/>
    </location>
</feature>
<comment type="caution">
    <text evidence="2">The sequence shown here is derived from an EMBL/GenBank/DDBJ whole genome shotgun (WGS) entry which is preliminary data.</text>
</comment>
<dbReference type="EMBL" id="VTPC01076185">
    <property type="protein sequence ID" value="KAF2888544.1"/>
    <property type="molecule type" value="Genomic_DNA"/>
</dbReference>
<dbReference type="Proteomes" id="UP000801492">
    <property type="component" value="Unassembled WGS sequence"/>
</dbReference>
<proteinExistence type="predicted"/>
<gene>
    <name evidence="2" type="ORF">ILUMI_17629</name>
</gene>
<accession>A0A8K0CLD4</accession>
<dbReference type="AlphaFoldDB" id="A0A8K0CLD4"/>
<feature type="compositionally biased region" description="Basic and acidic residues" evidence="1">
    <location>
        <begin position="74"/>
        <end position="100"/>
    </location>
</feature>
<evidence type="ECO:0000256" key="1">
    <source>
        <dbReference type="SAM" id="MobiDB-lite"/>
    </source>
</evidence>
<name>A0A8K0CLD4_IGNLU</name>
<feature type="compositionally biased region" description="Acidic residues" evidence="1">
    <location>
        <begin position="47"/>
        <end position="58"/>
    </location>
</feature>
<organism evidence="2 3">
    <name type="scientific">Ignelater luminosus</name>
    <name type="common">Cucubano</name>
    <name type="synonym">Pyrophorus luminosus</name>
    <dbReference type="NCBI Taxonomy" id="2038154"/>
    <lineage>
        <taxon>Eukaryota</taxon>
        <taxon>Metazoa</taxon>
        <taxon>Ecdysozoa</taxon>
        <taxon>Arthropoda</taxon>
        <taxon>Hexapoda</taxon>
        <taxon>Insecta</taxon>
        <taxon>Pterygota</taxon>
        <taxon>Neoptera</taxon>
        <taxon>Endopterygota</taxon>
        <taxon>Coleoptera</taxon>
        <taxon>Polyphaga</taxon>
        <taxon>Elateriformia</taxon>
        <taxon>Elateroidea</taxon>
        <taxon>Elateridae</taxon>
        <taxon>Agrypninae</taxon>
        <taxon>Pyrophorini</taxon>
        <taxon>Ignelater</taxon>
    </lineage>
</organism>
<evidence type="ECO:0000313" key="2">
    <source>
        <dbReference type="EMBL" id="KAF2888544.1"/>
    </source>
</evidence>
<keyword evidence="3" id="KW-1185">Reference proteome</keyword>
<feature type="non-terminal residue" evidence="2">
    <location>
        <position position="100"/>
    </location>
</feature>
<feature type="compositionally biased region" description="Polar residues" evidence="1">
    <location>
        <begin position="60"/>
        <end position="72"/>
    </location>
</feature>
<reference evidence="2" key="1">
    <citation type="submission" date="2019-08" db="EMBL/GenBank/DDBJ databases">
        <title>The genome of the North American firefly Photinus pyralis.</title>
        <authorList>
            <consortium name="Photinus pyralis genome working group"/>
            <person name="Fallon T.R."/>
            <person name="Sander Lower S.E."/>
            <person name="Weng J.-K."/>
        </authorList>
    </citation>
    <scope>NUCLEOTIDE SEQUENCE</scope>
    <source>
        <strain evidence="2">TRF0915ILg1</strain>
        <tissue evidence="2">Whole body</tissue>
    </source>
</reference>
<protein>
    <submittedName>
        <fullName evidence="2">Uncharacterized protein</fullName>
    </submittedName>
</protein>
<sequence length="100" mass="11361">AKSKENQKVNYDSEMEFECHDVAGAEDGSVTESRGNNFISWEEVMEFEDSDDSLEDPNYELTQESSNDSNTTLRKKETGDIIAADERGKHEQHAKIPEFV</sequence>
<feature type="non-terminal residue" evidence="2">
    <location>
        <position position="1"/>
    </location>
</feature>
<evidence type="ECO:0000313" key="3">
    <source>
        <dbReference type="Proteomes" id="UP000801492"/>
    </source>
</evidence>